<evidence type="ECO:0000313" key="1">
    <source>
        <dbReference type="EMBL" id="RVW71181.1"/>
    </source>
</evidence>
<protein>
    <submittedName>
        <fullName evidence="1">Uncharacterized protein</fullName>
    </submittedName>
</protein>
<name>A0A438GG56_VITVI</name>
<gene>
    <name evidence="1" type="ORF">CK203_054414</name>
</gene>
<organism evidence="1 2">
    <name type="scientific">Vitis vinifera</name>
    <name type="common">Grape</name>
    <dbReference type="NCBI Taxonomy" id="29760"/>
    <lineage>
        <taxon>Eukaryota</taxon>
        <taxon>Viridiplantae</taxon>
        <taxon>Streptophyta</taxon>
        <taxon>Embryophyta</taxon>
        <taxon>Tracheophyta</taxon>
        <taxon>Spermatophyta</taxon>
        <taxon>Magnoliopsida</taxon>
        <taxon>eudicotyledons</taxon>
        <taxon>Gunneridae</taxon>
        <taxon>Pentapetalae</taxon>
        <taxon>rosids</taxon>
        <taxon>Vitales</taxon>
        <taxon>Vitaceae</taxon>
        <taxon>Viteae</taxon>
        <taxon>Vitis</taxon>
    </lineage>
</organism>
<dbReference type="PANTHER" id="PTHR33223">
    <property type="entry name" value="CCHC-TYPE DOMAIN-CONTAINING PROTEIN"/>
    <property type="match status" value="1"/>
</dbReference>
<proteinExistence type="predicted"/>
<sequence length="440" mass="49320">MCVGDDHLAWKHPVSFETCKGLHTTGRTLSLYVGASEGFQSLYGHSLDSILPLFGLPFESAQRLEFSSHICSHLHSGHIYDSRVLIIHPDFGSPPQDHFKSWSSLESPSWRRVRGRLIRADSHQCSDNSVEMSDELTATLASIQEFMAGAMPHGVSLGTPFHLADHYETTPPLTAIVSPPMDEGLTWDDRDGIPTVSLPAKFRMPDIERYSGVSCPKIHLRLYSTVMRAQGIDDAQLVALFPMSLSRAAQRCLLSMPILMYPDESWRPSDRGQTSLFLHLSLIWRAKVAGMIDRPKERDQIDMVLRNLQPRFARHLVGIQFQDLRSLVHAAFSVEEAIAQGLWTYIATSLDSKGKKPIGSPSRFGEEPYIAQTSMHPRPPHPRATTYPLPRPYAQRPARQFIPLGMTLTRAFEKLRDAGLIVPLVPHPLPHSIPPHFPLT</sequence>
<dbReference type="AlphaFoldDB" id="A0A438GG56"/>
<dbReference type="Proteomes" id="UP000288805">
    <property type="component" value="Unassembled WGS sequence"/>
</dbReference>
<dbReference type="PANTHER" id="PTHR33223:SF8">
    <property type="entry name" value="OS04G0172440 PROTEIN"/>
    <property type="match status" value="1"/>
</dbReference>
<accession>A0A438GG56</accession>
<comment type="caution">
    <text evidence="1">The sequence shown here is derived from an EMBL/GenBank/DDBJ whole genome shotgun (WGS) entry which is preliminary data.</text>
</comment>
<reference evidence="1 2" key="1">
    <citation type="journal article" date="2018" name="PLoS Genet.">
        <title>Population sequencing reveals clonal diversity and ancestral inbreeding in the grapevine cultivar Chardonnay.</title>
        <authorList>
            <person name="Roach M.J."/>
            <person name="Johnson D.L."/>
            <person name="Bohlmann J."/>
            <person name="van Vuuren H.J."/>
            <person name="Jones S.J."/>
            <person name="Pretorius I.S."/>
            <person name="Schmidt S.A."/>
            <person name="Borneman A.R."/>
        </authorList>
    </citation>
    <scope>NUCLEOTIDE SEQUENCE [LARGE SCALE GENOMIC DNA]</scope>
    <source>
        <strain evidence="2">cv. Chardonnay</strain>
        <tissue evidence="1">Leaf</tissue>
    </source>
</reference>
<evidence type="ECO:0000313" key="2">
    <source>
        <dbReference type="Proteomes" id="UP000288805"/>
    </source>
</evidence>
<dbReference type="EMBL" id="QGNW01000444">
    <property type="protein sequence ID" value="RVW71181.1"/>
    <property type="molecule type" value="Genomic_DNA"/>
</dbReference>